<dbReference type="CDD" id="cd17355">
    <property type="entry name" value="MFS_YcxA_like"/>
    <property type="match status" value="1"/>
</dbReference>
<organism evidence="6 7">
    <name type="scientific">Neoaquamicrobium sediminum</name>
    <dbReference type="NCBI Taxonomy" id="1849104"/>
    <lineage>
        <taxon>Bacteria</taxon>
        <taxon>Pseudomonadati</taxon>
        <taxon>Pseudomonadota</taxon>
        <taxon>Alphaproteobacteria</taxon>
        <taxon>Hyphomicrobiales</taxon>
        <taxon>Phyllobacteriaceae</taxon>
        <taxon>Neoaquamicrobium</taxon>
    </lineage>
</organism>
<feature type="transmembrane region" description="Helical" evidence="4">
    <location>
        <begin position="398"/>
        <end position="418"/>
    </location>
</feature>
<dbReference type="InterPro" id="IPR020846">
    <property type="entry name" value="MFS_dom"/>
</dbReference>
<accession>A0ABV3WPX4</accession>
<dbReference type="InterPro" id="IPR011701">
    <property type="entry name" value="MFS"/>
</dbReference>
<evidence type="ECO:0000313" key="7">
    <source>
        <dbReference type="Proteomes" id="UP001559025"/>
    </source>
</evidence>
<evidence type="ECO:0000256" key="2">
    <source>
        <dbReference type="ARBA" id="ARBA00022989"/>
    </source>
</evidence>
<evidence type="ECO:0000256" key="4">
    <source>
        <dbReference type="SAM" id="Phobius"/>
    </source>
</evidence>
<dbReference type="PANTHER" id="PTHR11360:SF284">
    <property type="entry name" value="EG:103B4.3 PROTEIN-RELATED"/>
    <property type="match status" value="1"/>
</dbReference>
<feature type="transmembrane region" description="Helical" evidence="4">
    <location>
        <begin position="243"/>
        <end position="266"/>
    </location>
</feature>
<evidence type="ECO:0000256" key="1">
    <source>
        <dbReference type="ARBA" id="ARBA00022692"/>
    </source>
</evidence>
<dbReference type="Proteomes" id="UP001559025">
    <property type="component" value="Unassembled WGS sequence"/>
</dbReference>
<feature type="transmembrane region" description="Helical" evidence="4">
    <location>
        <begin position="92"/>
        <end position="109"/>
    </location>
</feature>
<reference evidence="6 7" key="1">
    <citation type="submission" date="2024-01" db="EMBL/GenBank/DDBJ databases">
        <title>New evidence supports the origin of RcGTA from prophage.</title>
        <authorList>
            <person name="Xu Y."/>
            <person name="Liu B."/>
            <person name="Chen F."/>
        </authorList>
    </citation>
    <scope>NUCLEOTIDE SEQUENCE [LARGE SCALE GENOMIC DNA]</scope>
    <source>
        <strain evidence="6 7">CBW1107-2</strain>
    </source>
</reference>
<dbReference type="Pfam" id="PF07690">
    <property type="entry name" value="MFS_1"/>
    <property type="match status" value="1"/>
</dbReference>
<dbReference type="SUPFAM" id="SSF103473">
    <property type="entry name" value="MFS general substrate transporter"/>
    <property type="match status" value="1"/>
</dbReference>
<dbReference type="Gene3D" id="1.20.1250.20">
    <property type="entry name" value="MFS general substrate transporter like domains"/>
    <property type="match status" value="2"/>
</dbReference>
<keyword evidence="3 4" id="KW-0472">Membrane</keyword>
<dbReference type="EMBL" id="JAZHFV010000001">
    <property type="protein sequence ID" value="MEX4006709.1"/>
    <property type="molecule type" value="Genomic_DNA"/>
</dbReference>
<keyword evidence="7" id="KW-1185">Reference proteome</keyword>
<evidence type="ECO:0000313" key="6">
    <source>
        <dbReference type="EMBL" id="MEX4006709.1"/>
    </source>
</evidence>
<keyword evidence="2 4" id="KW-1133">Transmembrane helix</keyword>
<dbReference type="PROSITE" id="PS50850">
    <property type="entry name" value="MFS"/>
    <property type="match status" value="1"/>
</dbReference>
<evidence type="ECO:0000256" key="3">
    <source>
        <dbReference type="ARBA" id="ARBA00023136"/>
    </source>
</evidence>
<evidence type="ECO:0000259" key="5">
    <source>
        <dbReference type="PROSITE" id="PS50850"/>
    </source>
</evidence>
<sequence length="434" mass="46641">MTSRGDPEDKPAYQRGSRNELALAGLVVAIGFLFNFTARGVVDTFMVFMLPLEAEFGWSRSTLTGVYSFYLITVGLMAPLSGMMLDRLGPRATYGFGLCVLIAATWAASTTTALWHIYLFIGVFCGVAASALGMVPAAALIGRWFDRNMSLAIAIAYAGFGSGILVIVPLAQAGIDAYGWRETYRLIAMALVCVVPLLLLPWGRIRQGRVRPSAAEPLADQPAMAVSRPTGWTIRSAAKTREFWLLVQVFFFTACGVYSVVVQTVPYLVEQGYPPIEAALAFGASGMLSIFGVVFAGWLCARFGNRFTATLSFTGTFLGAGALLAYSAFASPFLILVYVLAFGVSQGARGPIVSTLTARIFARGAVASIFGTIFMMMSFGSAFGAWISGFLHDVTGDYRAAFIFSGVSILFACSPFWISTRLCHPRTLQPPPAE</sequence>
<feature type="transmembrane region" description="Helical" evidence="4">
    <location>
        <begin position="278"/>
        <end position="300"/>
    </location>
</feature>
<feature type="transmembrane region" description="Helical" evidence="4">
    <location>
        <begin position="332"/>
        <end position="348"/>
    </location>
</feature>
<protein>
    <submittedName>
        <fullName evidence="6">MFS transporter</fullName>
    </submittedName>
</protein>
<keyword evidence="1 4" id="KW-0812">Transmembrane</keyword>
<feature type="transmembrane region" description="Helical" evidence="4">
    <location>
        <begin position="183"/>
        <end position="202"/>
    </location>
</feature>
<feature type="transmembrane region" description="Helical" evidence="4">
    <location>
        <begin position="21"/>
        <end position="42"/>
    </location>
</feature>
<proteinExistence type="predicted"/>
<dbReference type="RefSeq" id="WP_368801956.1">
    <property type="nucleotide sequence ID" value="NZ_JAZHFV010000001.1"/>
</dbReference>
<gene>
    <name evidence="6" type="ORF">V1479_05290</name>
</gene>
<dbReference type="PANTHER" id="PTHR11360">
    <property type="entry name" value="MONOCARBOXYLATE TRANSPORTER"/>
    <property type="match status" value="1"/>
</dbReference>
<feature type="transmembrane region" description="Helical" evidence="4">
    <location>
        <begin position="151"/>
        <end position="171"/>
    </location>
</feature>
<feature type="transmembrane region" description="Helical" evidence="4">
    <location>
        <begin position="360"/>
        <end position="386"/>
    </location>
</feature>
<feature type="transmembrane region" description="Helical" evidence="4">
    <location>
        <begin position="62"/>
        <end position="80"/>
    </location>
</feature>
<name>A0ABV3WPX4_9HYPH</name>
<feature type="transmembrane region" description="Helical" evidence="4">
    <location>
        <begin position="307"/>
        <end position="326"/>
    </location>
</feature>
<dbReference type="InterPro" id="IPR036259">
    <property type="entry name" value="MFS_trans_sf"/>
</dbReference>
<feature type="domain" description="Major facilitator superfamily (MFS) profile" evidence="5">
    <location>
        <begin position="24"/>
        <end position="423"/>
    </location>
</feature>
<dbReference type="InterPro" id="IPR050327">
    <property type="entry name" value="Proton-linked_MCT"/>
</dbReference>
<comment type="caution">
    <text evidence="6">The sequence shown here is derived from an EMBL/GenBank/DDBJ whole genome shotgun (WGS) entry which is preliminary data.</text>
</comment>
<feature type="transmembrane region" description="Helical" evidence="4">
    <location>
        <begin position="115"/>
        <end position="139"/>
    </location>
</feature>